<feature type="region of interest" description="Disordered" evidence="1">
    <location>
        <begin position="62"/>
        <end position="91"/>
    </location>
</feature>
<organism evidence="2 3">
    <name type="scientific">Tenebrio molitor</name>
    <name type="common">Yellow mealworm beetle</name>
    <dbReference type="NCBI Taxonomy" id="7067"/>
    <lineage>
        <taxon>Eukaryota</taxon>
        <taxon>Metazoa</taxon>
        <taxon>Ecdysozoa</taxon>
        <taxon>Arthropoda</taxon>
        <taxon>Hexapoda</taxon>
        <taxon>Insecta</taxon>
        <taxon>Pterygota</taxon>
        <taxon>Neoptera</taxon>
        <taxon>Endopterygota</taxon>
        <taxon>Coleoptera</taxon>
        <taxon>Polyphaga</taxon>
        <taxon>Cucujiformia</taxon>
        <taxon>Tenebrionidae</taxon>
        <taxon>Tenebrio</taxon>
    </lineage>
</organism>
<dbReference type="EMBL" id="JABDTM020020969">
    <property type="protein sequence ID" value="KAH0816768.1"/>
    <property type="molecule type" value="Genomic_DNA"/>
</dbReference>
<dbReference type="Gene3D" id="3.30.420.10">
    <property type="entry name" value="Ribonuclease H-like superfamily/Ribonuclease H"/>
    <property type="match status" value="1"/>
</dbReference>
<accession>A0A8J6HNF8</accession>
<name>A0A8J6HNF8_TENMO</name>
<proteinExistence type="predicted"/>
<evidence type="ECO:0000313" key="2">
    <source>
        <dbReference type="EMBL" id="KAH0816768.1"/>
    </source>
</evidence>
<dbReference type="GO" id="GO:0003676">
    <property type="term" value="F:nucleic acid binding"/>
    <property type="evidence" value="ECO:0007669"/>
    <property type="project" value="InterPro"/>
</dbReference>
<dbReference type="InterPro" id="IPR036397">
    <property type="entry name" value="RNaseH_sf"/>
</dbReference>
<evidence type="ECO:0000256" key="1">
    <source>
        <dbReference type="SAM" id="MobiDB-lite"/>
    </source>
</evidence>
<evidence type="ECO:0000313" key="3">
    <source>
        <dbReference type="Proteomes" id="UP000719412"/>
    </source>
</evidence>
<reference evidence="2" key="2">
    <citation type="submission" date="2021-08" db="EMBL/GenBank/DDBJ databases">
        <authorList>
            <person name="Eriksson T."/>
        </authorList>
    </citation>
    <scope>NUCLEOTIDE SEQUENCE</scope>
    <source>
        <strain evidence="2">Stoneville</strain>
        <tissue evidence="2">Whole head</tissue>
    </source>
</reference>
<evidence type="ECO:0008006" key="4">
    <source>
        <dbReference type="Google" id="ProtNLM"/>
    </source>
</evidence>
<sequence>MTKGFLKPEDRLPVRLAVYATHFSGNASEGHVIPTMEGRHPTLFQSQKDFPASQQNLACMVRGRSPSTSSRSFTSTNYNKSRRSASSIRGYQEQSSTNSIYGYEVEKSIRTQDLNKFYYRRINFSGLHPYRAYRRISLTPQQRATRLQWSHERRQWVDEWDHILFSDDLRFCLWPNDGRIRIYVDIMVTNFAICLKEAIQT</sequence>
<gene>
    <name evidence="2" type="ORF">GEV33_006023</name>
</gene>
<feature type="compositionally biased region" description="Low complexity" evidence="1">
    <location>
        <begin position="62"/>
        <end position="76"/>
    </location>
</feature>
<dbReference type="AlphaFoldDB" id="A0A8J6HNF8"/>
<reference evidence="2" key="1">
    <citation type="journal article" date="2020" name="J Insects Food Feed">
        <title>The yellow mealworm (Tenebrio molitor) genome: a resource for the emerging insects as food and feed industry.</title>
        <authorList>
            <person name="Eriksson T."/>
            <person name="Andere A."/>
            <person name="Kelstrup H."/>
            <person name="Emery V."/>
            <person name="Picard C."/>
        </authorList>
    </citation>
    <scope>NUCLEOTIDE SEQUENCE</scope>
    <source>
        <strain evidence="2">Stoneville</strain>
        <tissue evidence="2">Whole head</tissue>
    </source>
</reference>
<comment type="caution">
    <text evidence="2">The sequence shown here is derived from an EMBL/GenBank/DDBJ whole genome shotgun (WGS) entry which is preliminary data.</text>
</comment>
<keyword evidence="3" id="KW-1185">Reference proteome</keyword>
<protein>
    <recommendedName>
        <fullName evidence="4">Transposase</fullName>
    </recommendedName>
</protein>
<dbReference type="Proteomes" id="UP000719412">
    <property type="component" value="Unassembled WGS sequence"/>
</dbReference>